<evidence type="ECO:0000259" key="13">
    <source>
        <dbReference type="PROSITE" id="PS51384"/>
    </source>
</evidence>
<feature type="binding site" evidence="12">
    <location>
        <position position="250"/>
    </location>
    <ligand>
        <name>[2Fe-2S] cluster</name>
        <dbReference type="ChEBI" id="CHEBI:190135"/>
    </ligand>
</feature>
<dbReference type="Gene3D" id="3.40.50.80">
    <property type="entry name" value="Nucleotide-binding domain of ferredoxin-NADP reductase (FNR) module"/>
    <property type="match status" value="1"/>
</dbReference>
<keyword evidence="7" id="KW-0249">Electron transport</keyword>
<evidence type="ECO:0000313" key="15">
    <source>
        <dbReference type="Proteomes" id="UP000187059"/>
    </source>
</evidence>
<accession>A0A1P8UW24</accession>
<keyword evidence="5 12" id="KW-0479">Metal-binding</keyword>
<dbReference type="InterPro" id="IPR017938">
    <property type="entry name" value="Riboflavin_synthase-like_b-brl"/>
</dbReference>
<feature type="domain" description="FAD-binding FR-type" evidence="13">
    <location>
        <begin position="1"/>
        <end position="102"/>
    </location>
</feature>
<evidence type="ECO:0000256" key="11">
    <source>
        <dbReference type="PIRSR" id="PIRSR006816-1"/>
    </source>
</evidence>
<dbReference type="Gene3D" id="2.40.30.10">
    <property type="entry name" value="Translation factors"/>
    <property type="match status" value="1"/>
</dbReference>
<gene>
    <name evidence="14" type="ORF">Ga0080574_TMP3259</name>
</gene>
<dbReference type="CDD" id="cd06218">
    <property type="entry name" value="DHOD_e_trans"/>
    <property type="match status" value="1"/>
</dbReference>
<proteinExistence type="inferred from homology"/>
<dbReference type="SUPFAM" id="SSF63380">
    <property type="entry name" value="Riboflavin synthase domain-like"/>
    <property type="match status" value="1"/>
</dbReference>
<feature type="binding site" evidence="11">
    <location>
        <begin position="52"/>
        <end position="55"/>
    </location>
    <ligand>
        <name>FAD</name>
        <dbReference type="ChEBI" id="CHEBI:57692"/>
    </ligand>
</feature>
<feature type="binding site" evidence="11">
    <location>
        <begin position="76"/>
        <end position="77"/>
    </location>
    <ligand>
        <name>FAD</name>
        <dbReference type="ChEBI" id="CHEBI:57692"/>
    </ligand>
</feature>
<dbReference type="InterPro" id="IPR037117">
    <property type="entry name" value="Dihydroorotate_DH_ele_sf"/>
</dbReference>
<dbReference type="GO" id="GO:0051537">
    <property type="term" value="F:2 iron, 2 sulfur cluster binding"/>
    <property type="evidence" value="ECO:0007669"/>
    <property type="project" value="UniProtKB-KW"/>
</dbReference>
<evidence type="ECO:0000256" key="2">
    <source>
        <dbReference type="ARBA" id="ARBA00022448"/>
    </source>
</evidence>
<dbReference type="Proteomes" id="UP000187059">
    <property type="component" value="Chromosome"/>
</dbReference>
<evidence type="ECO:0000256" key="9">
    <source>
        <dbReference type="ARBA" id="ARBA00023014"/>
    </source>
</evidence>
<feature type="binding site" evidence="12">
    <location>
        <position position="223"/>
    </location>
    <ligand>
        <name>[2Fe-2S] cluster</name>
        <dbReference type="ChEBI" id="CHEBI:190135"/>
    </ligand>
</feature>
<keyword evidence="3 11" id="KW-0285">Flavoprotein</keyword>
<sequence length="264" mass="28618">MEQTDAPVVSNTHLTGEYWLLEVEAPSVAAALEPGQFVNIRIRDSLAPFLRRPFSVYRVNPEKTRLQVAYKILGNGTRLMKETLQPGALCDLIGPLGKGFELPEDAKTIALVGRGIGIAALPMLADLAAARGVTSHAFLSARSRDNLVGAEIFASHGGQVFTHADDTPDDVALVTDHLLRMAESTAFDAMYVCGSNRLIRQVDKLARAHGIPAQSAMEQHMACGFGDCHGCIIEVNLDRDGESRGYREVCHHGPVFNTWEVANA</sequence>
<evidence type="ECO:0000256" key="6">
    <source>
        <dbReference type="ARBA" id="ARBA00022827"/>
    </source>
</evidence>
<evidence type="ECO:0000256" key="4">
    <source>
        <dbReference type="ARBA" id="ARBA00022714"/>
    </source>
</evidence>
<keyword evidence="6 11" id="KW-0274">FAD</keyword>
<reference evidence="14 15" key="1">
    <citation type="submission" date="2016-04" db="EMBL/GenBank/DDBJ databases">
        <title>Deep-sea bacteria in the southern Pacific.</title>
        <authorList>
            <person name="Tang K."/>
        </authorList>
    </citation>
    <scope>NUCLEOTIDE SEQUENCE [LARGE SCALE GENOMIC DNA]</scope>
    <source>
        <strain evidence="14 15">JLT2014</strain>
    </source>
</reference>
<dbReference type="KEGG" id="paby:Ga0080574_TMP3259"/>
<keyword evidence="8 12" id="KW-0408">Iron</keyword>
<dbReference type="AlphaFoldDB" id="A0A1P8UW24"/>
<dbReference type="SUPFAM" id="SSF52343">
    <property type="entry name" value="Ferredoxin reductase-like, C-terminal NADP-linked domain"/>
    <property type="match status" value="1"/>
</dbReference>
<evidence type="ECO:0000256" key="12">
    <source>
        <dbReference type="PIRSR" id="PIRSR006816-2"/>
    </source>
</evidence>
<keyword evidence="2" id="KW-0813">Transport</keyword>
<evidence type="ECO:0000256" key="7">
    <source>
        <dbReference type="ARBA" id="ARBA00022982"/>
    </source>
</evidence>
<evidence type="ECO:0000256" key="8">
    <source>
        <dbReference type="ARBA" id="ARBA00023004"/>
    </source>
</evidence>
<dbReference type="InterPro" id="IPR039261">
    <property type="entry name" value="FNR_nucleotide-bd"/>
</dbReference>
<keyword evidence="9 12" id="KW-0411">Iron-sulfur</keyword>
<evidence type="ECO:0000256" key="5">
    <source>
        <dbReference type="ARBA" id="ARBA00022723"/>
    </source>
</evidence>
<keyword evidence="15" id="KW-1185">Reference proteome</keyword>
<dbReference type="PROSITE" id="PS51384">
    <property type="entry name" value="FAD_FR"/>
    <property type="match status" value="1"/>
</dbReference>
<dbReference type="GO" id="GO:0046872">
    <property type="term" value="F:metal ion binding"/>
    <property type="evidence" value="ECO:0007669"/>
    <property type="project" value="UniProtKB-KW"/>
</dbReference>
<dbReference type="InterPro" id="IPR019480">
    <property type="entry name" value="Dihydroorotate_DH_Fe-S-bd"/>
</dbReference>
<feature type="binding site" evidence="12">
    <location>
        <position position="228"/>
    </location>
    <ligand>
        <name>[2Fe-2S] cluster</name>
        <dbReference type="ChEBI" id="CHEBI:190135"/>
    </ligand>
</feature>
<dbReference type="STRING" id="1250539.Ga0080574_TMP3259"/>
<keyword evidence="4 12" id="KW-0001">2Fe-2S</keyword>
<feature type="binding site" evidence="12">
    <location>
        <position position="231"/>
    </location>
    <ligand>
        <name>[2Fe-2S] cluster</name>
        <dbReference type="ChEBI" id="CHEBI:190135"/>
    </ligand>
</feature>
<protein>
    <submittedName>
        <fullName evidence="14">Dihydroorotate dehydrogenase electron transfer subunit</fullName>
    </submittedName>
</protein>
<evidence type="ECO:0000256" key="3">
    <source>
        <dbReference type="ARBA" id="ARBA00022630"/>
    </source>
</evidence>
<dbReference type="GO" id="GO:0050660">
    <property type="term" value="F:flavin adenine dinucleotide binding"/>
    <property type="evidence" value="ECO:0007669"/>
    <property type="project" value="InterPro"/>
</dbReference>
<evidence type="ECO:0000256" key="1">
    <source>
        <dbReference type="ARBA" id="ARBA00006422"/>
    </source>
</evidence>
<dbReference type="PANTHER" id="PTHR43513">
    <property type="entry name" value="DIHYDROOROTATE DEHYDROGENASE B (NAD(+)), ELECTRON TRANSFER SUBUNIT"/>
    <property type="match status" value="1"/>
</dbReference>
<organism evidence="14 15">
    <name type="scientific">Salipiger abyssi</name>
    <dbReference type="NCBI Taxonomy" id="1250539"/>
    <lineage>
        <taxon>Bacteria</taxon>
        <taxon>Pseudomonadati</taxon>
        <taxon>Pseudomonadota</taxon>
        <taxon>Alphaproteobacteria</taxon>
        <taxon>Rhodobacterales</taxon>
        <taxon>Roseobacteraceae</taxon>
        <taxon>Salipiger</taxon>
    </lineage>
</organism>
<dbReference type="InterPro" id="IPR012165">
    <property type="entry name" value="Cyt_c3_hydrogenase_gsu"/>
</dbReference>
<dbReference type="PIRSF" id="PIRSF006816">
    <property type="entry name" value="Cyc3_hyd_g"/>
    <property type="match status" value="1"/>
</dbReference>
<dbReference type="InterPro" id="IPR017927">
    <property type="entry name" value="FAD-bd_FR_type"/>
</dbReference>
<name>A0A1P8UW24_9RHOB</name>
<dbReference type="InterPro" id="IPR050353">
    <property type="entry name" value="PyrK_electron_transfer"/>
</dbReference>
<dbReference type="GO" id="GO:0006221">
    <property type="term" value="P:pyrimidine nucleotide biosynthetic process"/>
    <property type="evidence" value="ECO:0007669"/>
    <property type="project" value="InterPro"/>
</dbReference>
<dbReference type="Pfam" id="PF10418">
    <property type="entry name" value="DHODB_Fe-S_bind"/>
    <property type="match status" value="1"/>
</dbReference>
<comment type="cofactor">
    <cofactor evidence="11">
        <name>FAD</name>
        <dbReference type="ChEBI" id="CHEBI:57692"/>
    </cofactor>
    <text evidence="11">Binds 1 FAD per subunit.</text>
</comment>
<comment type="cofactor">
    <cofactor evidence="10">
        <name>[2Fe-2S] cluster</name>
        <dbReference type="ChEBI" id="CHEBI:190135"/>
    </cofactor>
</comment>
<evidence type="ECO:0000313" key="14">
    <source>
        <dbReference type="EMBL" id="APZ53593.1"/>
    </source>
</evidence>
<dbReference type="RefSeq" id="WP_076702169.1">
    <property type="nucleotide sequence ID" value="NZ_CP015093.1"/>
</dbReference>
<dbReference type="PANTHER" id="PTHR43513:SF3">
    <property type="entry name" value="DIHYDROOROTATE DEHYDROGENASE B (NAD(+)), ELECTRON TRANSFER SUBUNIT-RELATED"/>
    <property type="match status" value="1"/>
</dbReference>
<evidence type="ECO:0000256" key="10">
    <source>
        <dbReference type="ARBA" id="ARBA00034078"/>
    </source>
</evidence>
<comment type="cofactor">
    <cofactor evidence="12">
        <name>[2Fe-2S] cluster</name>
        <dbReference type="ChEBI" id="CHEBI:190135"/>
    </cofactor>
    <text evidence="12">Binds 1 [2Fe-2S] cluster per subunit.</text>
</comment>
<dbReference type="GO" id="GO:0016491">
    <property type="term" value="F:oxidoreductase activity"/>
    <property type="evidence" value="ECO:0007669"/>
    <property type="project" value="InterPro"/>
</dbReference>
<dbReference type="Gene3D" id="2.10.240.10">
    <property type="entry name" value="Dihydroorotate dehydrogenase, electron transfer subunit"/>
    <property type="match status" value="1"/>
</dbReference>
<dbReference type="EMBL" id="CP015093">
    <property type="protein sequence ID" value="APZ53593.1"/>
    <property type="molecule type" value="Genomic_DNA"/>
</dbReference>
<comment type="similarity">
    <text evidence="1">Belongs to the PyrK family.</text>
</comment>